<name>A0ACC3N7K1_9PEZI</name>
<dbReference type="EMBL" id="JAUTXU010000080">
    <property type="protein sequence ID" value="KAK3710948.1"/>
    <property type="molecule type" value="Genomic_DNA"/>
</dbReference>
<keyword evidence="2" id="KW-1185">Reference proteome</keyword>
<sequence length="257" mass="27826">MLGLELCFALVSSLALAAPAPTATAAAMDAGKTFAASTTFSFAGKTLPTGLRKSSGLISDPDFLSHNFAKKNVAVKGGYLQLTVPGGQTGDVISSAEVYTDFNVKYGSVRTWAILTETPGVCNGMFFYKTDSQETDIEWISDPDSLSNKDSPSGGRELQYTNQALNGNNEDNTHAYGPAPKDVTSAVHEYRIDWTADSTKYYLDGVLQHTMTDNVPNVAGPWVWNNWANGDPNWTADPPKTNAVFKIQKIEMYYNPA</sequence>
<dbReference type="Proteomes" id="UP001281147">
    <property type="component" value="Unassembled WGS sequence"/>
</dbReference>
<proteinExistence type="predicted"/>
<accession>A0ACC3N7K1</accession>
<comment type="caution">
    <text evidence="1">The sequence shown here is derived from an EMBL/GenBank/DDBJ whole genome shotgun (WGS) entry which is preliminary data.</text>
</comment>
<organism evidence="1 2">
    <name type="scientific">Vermiconidia calcicola</name>
    <dbReference type="NCBI Taxonomy" id="1690605"/>
    <lineage>
        <taxon>Eukaryota</taxon>
        <taxon>Fungi</taxon>
        <taxon>Dikarya</taxon>
        <taxon>Ascomycota</taxon>
        <taxon>Pezizomycotina</taxon>
        <taxon>Dothideomycetes</taxon>
        <taxon>Dothideomycetidae</taxon>
        <taxon>Mycosphaerellales</taxon>
        <taxon>Extremaceae</taxon>
        <taxon>Vermiconidia</taxon>
    </lineage>
</organism>
<evidence type="ECO:0000313" key="1">
    <source>
        <dbReference type="EMBL" id="KAK3710948.1"/>
    </source>
</evidence>
<evidence type="ECO:0000313" key="2">
    <source>
        <dbReference type="Proteomes" id="UP001281147"/>
    </source>
</evidence>
<protein>
    <submittedName>
        <fullName evidence="1">Uncharacterized protein</fullName>
    </submittedName>
</protein>
<reference evidence="1" key="1">
    <citation type="submission" date="2023-07" db="EMBL/GenBank/DDBJ databases">
        <title>Black Yeasts Isolated from many extreme environments.</title>
        <authorList>
            <person name="Coleine C."/>
            <person name="Stajich J.E."/>
            <person name="Selbmann L."/>
        </authorList>
    </citation>
    <scope>NUCLEOTIDE SEQUENCE</scope>
    <source>
        <strain evidence="1">CCFEE 5714</strain>
    </source>
</reference>
<gene>
    <name evidence="1" type="ORF">LTR37_009969</name>
</gene>